<name>A0ABN9X134_9DINO</name>
<reference evidence="3" key="1">
    <citation type="submission" date="2023-10" db="EMBL/GenBank/DDBJ databases">
        <authorList>
            <person name="Chen Y."/>
            <person name="Shah S."/>
            <person name="Dougan E. K."/>
            <person name="Thang M."/>
            <person name="Chan C."/>
        </authorList>
    </citation>
    <scope>NUCLEOTIDE SEQUENCE [LARGE SCALE GENOMIC DNA]</scope>
</reference>
<evidence type="ECO:0000256" key="2">
    <source>
        <dbReference type="SAM" id="MobiDB-lite"/>
    </source>
</evidence>
<accession>A0ABN9X134</accession>
<feature type="region of interest" description="Disordered" evidence="2">
    <location>
        <begin position="390"/>
        <end position="425"/>
    </location>
</feature>
<protein>
    <recommendedName>
        <fullName evidence="5">CCHC-type domain-containing protein</fullName>
    </recommendedName>
</protein>
<keyword evidence="1" id="KW-0175">Coiled coil</keyword>
<feature type="region of interest" description="Disordered" evidence="2">
    <location>
        <begin position="1501"/>
        <end position="1548"/>
    </location>
</feature>
<comment type="caution">
    <text evidence="3">The sequence shown here is derived from an EMBL/GenBank/DDBJ whole genome shotgun (WGS) entry which is preliminary data.</text>
</comment>
<evidence type="ECO:0000313" key="3">
    <source>
        <dbReference type="EMBL" id="CAK0892947.1"/>
    </source>
</evidence>
<feature type="compositionally biased region" description="Basic residues" evidence="2">
    <location>
        <begin position="407"/>
        <end position="421"/>
    </location>
</feature>
<organism evidence="3 4">
    <name type="scientific">Prorocentrum cordatum</name>
    <dbReference type="NCBI Taxonomy" id="2364126"/>
    <lineage>
        <taxon>Eukaryota</taxon>
        <taxon>Sar</taxon>
        <taxon>Alveolata</taxon>
        <taxon>Dinophyceae</taxon>
        <taxon>Prorocentrales</taxon>
        <taxon>Prorocentraceae</taxon>
        <taxon>Prorocentrum</taxon>
    </lineage>
</organism>
<evidence type="ECO:0000256" key="1">
    <source>
        <dbReference type="SAM" id="Coils"/>
    </source>
</evidence>
<proteinExistence type="predicted"/>
<feature type="compositionally biased region" description="Basic and acidic residues" evidence="2">
    <location>
        <begin position="390"/>
        <end position="400"/>
    </location>
</feature>
<dbReference type="EMBL" id="CAUYUJ010019690">
    <property type="protein sequence ID" value="CAK0892947.1"/>
    <property type="molecule type" value="Genomic_DNA"/>
</dbReference>
<evidence type="ECO:0008006" key="5">
    <source>
        <dbReference type="Google" id="ProtNLM"/>
    </source>
</evidence>
<feature type="region of interest" description="Disordered" evidence="2">
    <location>
        <begin position="1429"/>
        <end position="1479"/>
    </location>
</feature>
<sequence length="2000" mass="218243">MDLYAKMRAMGAPPPEIAMDDEMQQQDSLQEIQASIVRPLVEPKIEELMLDAAGPLTPVQASPTAVKAGFPKKRKVSMCTSVFASPVVCGVSIRHSAATGQDGAEYLPNDVGTVPEDTFEAIKSGWKVGPGCALPEPSKPAPSTAAAAHDLQAPAPEDQLTDQPCDDARADEAHAAGVADDGPRAARGADAVAVEADVRDAGIKGKTYIVPDDVKEQILAAVVPGDVDVALRKKLYSAISRALSRPNIPSEIVAKWEADSKKNASKFAFLQAYVQDTSCAVMVIQERHTRTKSVYREKTMIWATKFQVYAMYHAHASEETMQFCNDMLKHAKQRCSDDAKHKRDKRFNIYYVPLANIEVARQTSATLTGHVDEMNAGMAADMVRSLGRGIEKDEKPHTENDSGPTRAKAKAKAKSAPKAAKKPANLSPRSLTTVVINKLSADISSINRVLKALDTCQNKFKQSVIDAIKISEPKVTSALATFHELLQGDRPTLSDVVEKFHSIKGDSDSLSEDLLEARRILGENIKKPTSVFDGQLEAKMRAAEAQLDTADGVDAAADLHATDGKIGTLSERCTDGYQDNPGASCSRRFLSFKSLLPVMAFMKQFVRTMPFYLMRRSRVCTSSSQPPALGAPLCRDFQFTRLSDYTIDRYERPALGCWICSTSTKMNKPGLAQFTLDSPDALIQSNIKKHVSSQIHKELSSVVVGTIASGKTPALRALLRSFFKNKTASSILQDTTEEVLLMRIRGCDKNINVMSGIVGVCDLTKPPFNGRATGIRDASLHVLREFCTPLRDPPFSKKHGKFDQKLFKSVCESVQMYTADSAAPEQVAGKFLKDAGRAQAAGCISRDVLPNLKKVAQDKPHGVRRVCSRAWAADQYLSDTADIMILAKGSITTLIQNSPTFKGWFQQRNEKLDHCPFQANRIRDLSFAKHRFNSTQKPFGRHVLMFKSVIATATQIATSRVGKQESKLASAYLSFLDVERAVTLALLADAGDECNMLIRVMDTERMDVSAVSMNLRAFLSRIHALFVDEHCWKLGYTQYMVQQLQEPVLLLAMDGQKTLGCAAGVPVDVKRRCVQRMANWVHLARETIRAEIPEFEIIYAMRAFNLGELSQSLGAPAQGSQHDLGNQTMSQLRASCDSLAEFVCVNPTALFSQLNDVRPIAQQMLIDPSCTGTIAAWAMAVAECQKDARTAKLHPVGALRPVLMTFGAYGPSTSGLEQNFSQILNLAGANRPDKWGGYIQDELVIKQPWSKDHIDRAAALAPKIWAKIYGPVRRPRVRVRMDLHKEAPARARDVNTETSWIRGRRADVQGVVSQTRPVDLMGAPGTRTVGVDGWTADHEKEELGAALQTWEAMVTSYNKKAQKLGEAQIAGDFLASALEAKVPEELEKHLQLNASRLKKYADVRAEVAQCYETRTGKQVRISVRDRMPTANADTGVKPMDVDSLAWKGKGDSKGSKGKGKGKGTDGKGKAQVGKADSSRPAPFEGYCNNWWCGKWGHKAKDCRAKKPAGPKGQAKPAAEAKGKGKGKHAGPLDTEHEGDGEPEGEQGALDMGALDTKFPASHCADGYLKFNLDTGAAVAAHPQKRFEGREGKHEDGSHKGYVTASGERISDYGGVKLQCTDENSMVRNFTGRLTDVHKVLASASQVARAGQLLALEEGGGCVIPRDGIVGRKLKQELSRLVQKHGHETLLPVYEERGAYNYQTEVAGLEVPAAEAVGAPGVPDDEAADEQQGADPVISSDYAYMNDDGDESATMPMLVMRDRPTKCYMATAIPSKGVDPYAVRLLAGCVKELGWARHVSKSDNEASLVAMKAAAGDALPRVEMVPQESPVGDHQANGEAEAAAREVKRTMRSLKEALEERLQKRLPRTHDVWTWLPRHAAACLSRCRVGADGRTAEQRRTGRRWNKALIEFGERIHARLAQEEPSSGFAPKMVEGIYVGHHALTGSLMAMTAAGVVRAKTFNKMTVEERWKADFFDDLKGKPWDMAPGAYGSARRAGASL</sequence>
<feature type="compositionally biased region" description="Low complexity" evidence="2">
    <location>
        <begin position="1509"/>
        <end position="1519"/>
    </location>
</feature>
<dbReference type="Proteomes" id="UP001189429">
    <property type="component" value="Unassembled WGS sequence"/>
</dbReference>
<evidence type="ECO:0000313" key="4">
    <source>
        <dbReference type="Proteomes" id="UP001189429"/>
    </source>
</evidence>
<keyword evidence="4" id="KW-1185">Reference proteome</keyword>
<gene>
    <name evidence="3" type="ORF">PCOR1329_LOCUS72460</name>
</gene>
<feature type="coiled-coil region" evidence="1">
    <location>
        <begin position="1836"/>
        <end position="1863"/>
    </location>
</feature>